<dbReference type="AlphaFoldDB" id="A0A1E5VBJ2"/>
<organism evidence="2 3">
    <name type="scientific">Dichanthelium oligosanthes</name>
    <dbReference type="NCBI Taxonomy" id="888268"/>
    <lineage>
        <taxon>Eukaryota</taxon>
        <taxon>Viridiplantae</taxon>
        <taxon>Streptophyta</taxon>
        <taxon>Embryophyta</taxon>
        <taxon>Tracheophyta</taxon>
        <taxon>Spermatophyta</taxon>
        <taxon>Magnoliopsida</taxon>
        <taxon>Liliopsida</taxon>
        <taxon>Poales</taxon>
        <taxon>Poaceae</taxon>
        <taxon>PACMAD clade</taxon>
        <taxon>Panicoideae</taxon>
        <taxon>Panicodae</taxon>
        <taxon>Paniceae</taxon>
        <taxon>Dichantheliinae</taxon>
        <taxon>Dichanthelium</taxon>
    </lineage>
</organism>
<comment type="caution">
    <text evidence="2">The sequence shown here is derived from an EMBL/GenBank/DDBJ whole genome shotgun (WGS) entry which is preliminary data.</text>
</comment>
<evidence type="ECO:0000313" key="2">
    <source>
        <dbReference type="EMBL" id="OEL22523.1"/>
    </source>
</evidence>
<dbReference type="PANTHER" id="PTHR11926:SF1412">
    <property type="entry name" value="UDP-GLYCOSYLTRANSFERASE 83A1-LIKE"/>
    <property type="match status" value="1"/>
</dbReference>
<evidence type="ECO:0000256" key="1">
    <source>
        <dbReference type="ARBA" id="ARBA00009995"/>
    </source>
</evidence>
<evidence type="ECO:0000313" key="3">
    <source>
        <dbReference type="Proteomes" id="UP000095767"/>
    </source>
</evidence>
<protein>
    <submittedName>
        <fullName evidence="2">UDP-glycosyltransferase 83A1</fullName>
    </submittedName>
</protein>
<reference evidence="2 3" key="1">
    <citation type="submission" date="2016-09" db="EMBL/GenBank/DDBJ databases">
        <title>The draft genome of Dichanthelium oligosanthes: A C3 panicoid grass species.</title>
        <authorList>
            <person name="Studer A.J."/>
            <person name="Schnable J.C."/>
            <person name="Brutnell T.P."/>
        </authorList>
    </citation>
    <scope>NUCLEOTIDE SEQUENCE [LARGE SCALE GENOMIC DNA]</scope>
    <source>
        <strain evidence="3">cv. Kellogg 1175</strain>
        <tissue evidence="2">Leaf</tissue>
    </source>
</reference>
<dbReference type="SUPFAM" id="SSF53756">
    <property type="entry name" value="UDP-Glycosyltransferase/glycogen phosphorylase"/>
    <property type="match status" value="1"/>
</dbReference>
<dbReference type="PANTHER" id="PTHR11926">
    <property type="entry name" value="GLUCOSYL/GLUCURONOSYL TRANSFERASES"/>
    <property type="match status" value="1"/>
</dbReference>
<dbReference type="FunFam" id="3.40.50.2000:FF:000108">
    <property type="entry name" value="UDP-glycosyltransferase 83A1"/>
    <property type="match status" value="1"/>
</dbReference>
<sequence>MAAPHVLVLPFPAQGHVIPLMELSHRLVDQGFEVTFVNTEVNHTLVLGALPANGAGRSLDGIRLVSLPDGLADADDRKHLSKLVNGYERHMPGHLEELIRGIEASGGTKFRWLIADLGMGWAFEVAKKLGIKSACFWAPAAAFIALAFRIPQLMRDGVIDDKGWPKRQETFRLSPKMPPLHTSLIPWNKAGPPEGQPAIFQLTARDNEEKDLAEVIVCNSFHVYLVPEH</sequence>
<proteinExistence type="inferred from homology"/>
<keyword evidence="2" id="KW-0808">Transferase</keyword>
<dbReference type="STRING" id="888268.A0A1E5VBJ2"/>
<dbReference type="EMBL" id="LWDX02045102">
    <property type="protein sequence ID" value="OEL22523.1"/>
    <property type="molecule type" value="Genomic_DNA"/>
</dbReference>
<comment type="similarity">
    <text evidence="1">Belongs to the UDP-glycosyltransferase family.</text>
</comment>
<accession>A0A1E5VBJ2</accession>
<gene>
    <name evidence="2" type="ORF">BAE44_0016458</name>
</gene>
<dbReference type="OrthoDB" id="784102at2759"/>
<dbReference type="Gene3D" id="3.40.50.2000">
    <property type="entry name" value="Glycogen Phosphorylase B"/>
    <property type="match status" value="1"/>
</dbReference>
<dbReference type="GO" id="GO:0080043">
    <property type="term" value="F:quercetin 3-O-glucosyltransferase activity"/>
    <property type="evidence" value="ECO:0007669"/>
    <property type="project" value="TreeGrafter"/>
</dbReference>
<dbReference type="GO" id="GO:0080044">
    <property type="term" value="F:quercetin 7-O-glucosyltransferase activity"/>
    <property type="evidence" value="ECO:0007669"/>
    <property type="project" value="TreeGrafter"/>
</dbReference>
<name>A0A1E5VBJ2_9POAL</name>
<dbReference type="Proteomes" id="UP000095767">
    <property type="component" value="Unassembled WGS sequence"/>
</dbReference>
<keyword evidence="3" id="KW-1185">Reference proteome</keyword>